<dbReference type="PROSITE" id="PS51459">
    <property type="entry name" value="FIDO"/>
    <property type="match status" value="1"/>
</dbReference>
<dbReference type="GO" id="GO:0005524">
    <property type="term" value="F:ATP binding"/>
    <property type="evidence" value="ECO:0007669"/>
    <property type="project" value="UniProtKB-KW"/>
</dbReference>
<dbReference type="InterPro" id="IPR040198">
    <property type="entry name" value="Fido_containing"/>
</dbReference>
<dbReference type="EMBL" id="SJCY01000006">
    <property type="protein sequence ID" value="TDG36079.1"/>
    <property type="molecule type" value="Genomic_DNA"/>
</dbReference>
<evidence type="ECO:0000259" key="3">
    <source>
        <dbReference type="PROSITE" id="PS51459"/>
    </source>
</evidence>
<proteinExistence type="predicted"/>
<feature type="active site" evidence="1">
    <location>
        <position position="206"/>
    </location>
</feature>
<evidence type="ECO:0000256" key="2">
    <source>
        <dbReference type="PIRSR" id="PIRSR640198-2"/>
    </source>
</evidence>
<protein>
    <submittedName>
        <fullName evidence="4">Fic family protein</fullName>
    </submittedName>
</protein>
<keyword evidence="2" id="KW-0067">ATP-binding</keyword>
<dbReference type="InterPro" id="IPR003812">
    <property type="entry name" value="Fido"/>
</dbReference>
<evidence type="ECO:0000256" key="1">
    <source>
        <dbReference type="PIRSR" id="PIRSR640198-1"/>
    </source>
</evidence>
<dbReference type="SUPFAM" id="SSF140931">
    <property type="entry name" value="Fic-like"/>
    <property type="match status" value="1"/>
</dbReference>
<organism evidence="4 5">
    <name type="scientific">Pedobacter changchengzhani</name>
    <dbReference type="NCBI Taxonomy" id="2529274"/>
    <lineage>
        <taxon>Bacteria</taxon>
        <taxon>Pseudomonadati</taxon>
        <taxon>Bacteroidota</taxon>
        <taxon>Sphingobacteriia</taxon>
        <taxon>Sphingobacteriales</taxon>
        <taxon>Sphingobacteriaceae</taxon>
        <taxon>Pedobacter</taxon>
    </lineage>
</organism>
<keyword evidence="2" id="KW-0547">Nucleotide-binding</keyword>
<name>A0A4R5MLU5_9SPHI</name>
<feature type="binding site" evidence="2">
    <location>
        <begin position="248"/>
        <end position="249"/>
    </location>
    <ligand>
        <name>ATP</name>
        <dbReference type="ChEBI" id="CHEBI:30616"/>
    </ligand>
</feature>
<evidence type="ECO:0000313" key="5">
    <source>
        <dbReference type="Proteomes" id="UP000295668"/>
    </source>
</evidence>
<dbReference type="Pfam" id="PF13776">
    <property type="entry name" value="DUF4172"/>
    <property type="match status" value="1"/>
</dbReference>
<comment type="caution">
    <text evidence="4">The sequence shown here is derived from an EMBL/GenBank/DDBJ whole genome shotgun (WGS) entry which is preliminary data.</text>
</comment>
<feature type="binding site" evidence="2">
    <location>
        <begin position="210"/>
        <end position="217"/>
    </location>
    <ligand>
        <name>ATP</name>
        <dbReference type="ChEBI" id="CHEBI:30616"/>
    </ligand>
</feature>
<dbReference type="InterPro" id="IPR036388">
    <property type="entry name" value="WH-like_DNA-bd_sf"/>
</dbReference>
<dbReference type="Gene3D" id="1.10.3290.10">
    <property type="entry name" value="Fido-like domain"/>
    <property type="match status" value="1"/>
</dbReference>
<dbReference type="PANTHER" id="PTHR13504">
    <property type="entry name" value="FIDO DOMAIN-CONTAINING PROTEIN DDB_G0283145"/>
    <property type="match status" value="1"/>
</dbReference>
<dbReference type="OrthoDB" id="9814400at2"/>
<dbReference type="RefSeq" id="WP_133262642.1">
    <property type="nucleotide sequence ID" value="NZ_SJCY01000006.1"/>
</dbReference>
<evidence type="ECO:0000313" key="4">
    <source>
        <dbReference type="EMBL" id="TDG36079.1"/>
    </source>
</evidence>
<dbReference type="InterPro" id="IPR036597">
    <property type="entry name" value="Fido-like_dom_sf"/>
</dbReference>
<gene>
    <name evidence="4" type="ORF">EZJ43_10375</name>
</gene>
<dbReference type="InterPro" id="IPR025230">
    <property type="entry name" value="DUF4172"/>
</dbReference>
<dbReference type="Pfam" id="PF02661">
    <property type="entry name" value="Fic"/>
    <property type="match status" value="1"/>
</dbReference>
<sequence>MFIHQLKKWPQFSWREAQITTLLASVRFQQGKLLGAMAQLGFDLQSEAVLQTLTQEVIKSSEIEGEILNREQVRSSIARRLGMDIVGAVLSDRYVDGVVEMMVDATQKFTEGLDEERLFSWHASLFPTGRAGMYKIVVGDWRQNDVDDPMQVVSVAMGKETLHFQAPNSDILLQEMKTFLSWFDGGFSGDPIIKAAIAHLWFVTIHPFEDGNGRISRAIADMQLARADGSSKRFYSMSNQIRQERSAYYEILEKTQSGGLDITNWMVWFLECLERAIKSSDIVLASVLRKAKLWAMPVALSFNDRQKMMLNKLLDGFDGKLTSSKWAKIAKCSQDTASRDIQDLIVKGLLVKDEAGGRSTNYLLVN</sequence>
<feature type="domain" description="Fido" evidence="3">
    <location>
        <begin position="113"/>
        <end position="271"/>
    </location>
</feature>
<dbReference type="Gene3D" id="1.10.10.10">
    <property type="entry name" value="Winged helix-like DNA-binding domain superfamily/Winged helix DNA-binding domain"/>
    <property type="match status" value="1"/>
</dbReference>
<keyword evidence="5" id="KW-1185">Reference proteome</keyword>
<reference evidence="4 5" key="1">
    <citation type="submission" date="2019-02" db="EMBL/GenBank/DDBJ databases">
        <title>Pedobacter sp. nov., a novel speices isolated from soil of pinguins habitat in Antarcitica.</title>
        <authorList>
            <person name="He R.-H."/>
        </authorList>
    </citation>
    <scope>NUCLEOTIDE SEQUENCE [LARGE SCALE GENOMIC DNA]</scope>
    <source>
        <strain evidence="4 5">E01020</strain>
    </source>
</reference>
<accession>A0A4R5MLU5</accession>
<dbReference type="AlphaFoldDB" id="A0A4R5MLU5"/>
<dbReference type="PANTHER" id="PTHR13504:SF33">
    <property type="entry name" value="FIC FAMILY PROTEIN"/>
    <property type="match status" value="1"/>
</dbReference>
<dbReference type="Proteomes" id="UP000295668">
    <property type="component" value="Unassembled WGS sequence"/>
</dbReference>